<protein>
    <submittedName>
        <fullName evidence="3">Spore germination protein Q</fullName>
    </submittedName>
</protein>
<dbReference type="Pfam" id="PF09671">
    <property type="entry name" value="Spore_GerQ"/>
    <property type="match status" value="1"/>
</dbReference>
<dbReference type="InterPro" id="IPR014099">
    <property type="entry name" value="Spore_coat_GerQ"/>
</dbReference>
<keyword evidence="5" id="KW-1185">Reference proteome</keyword>
<evidence type="ECO:0000313" key="4">
    <source>
        <dbReference type="Proteomes" id="UP000199139"/>
    </source>
</evidence>
<reference evidence="3 4" key="1">
    <citation type="submission" date="2016-10" db="EMBL/GenBank/DDBJ databases">
        <authorList>
            <person name="de Groot N.N."/>
        </authorList>
    </citation>
    <scope>NUCLEOTIDE SEQUENCE [LARGE SCALE GENOMIC DNA]</scope>
    <source>
        <strain evidence="3 4">DSM 17074</strain>
    </source>
</reference>
<evidence type="ECO:0000256" key="1">
    <source>
        <dbReference type="SAM" id="MobiDB-lite"/>
    </source>
</evidence>
<proteinExistence type="predicted"/>
<dbReference type="Proteomes" id="UP000199139">
    <property type="component" value="Unassembled WGS sequence"/>
</dbReference>
<organism evidence="3 4">
    <name type="scientific">Halolactibacillus miurensis</name>
    <dbReference type="NCBI Taxonomy" id="306541"/>
    <lineage>
        <taxon>Bacteria</taxon>
        <taxon>Bacillati</taxon>
        <taxon>Bacillota</taxon>
        <taxon>Bacilli</taxon>
        <taxon>Bacillales</taxon>
        <taxon>Bacillaceae</taxon>
        <taxon>Halolactibacillus</taxon>
    </lineage>
</organism>
<feature type="region of interest" description="Disordered" evidence="1">
    <location>
        <begin position="1"/>
        <end position="77"/>
    </location>
</feature>
<feature type="compositionally biased region" description="Pro residues" evidence="1">
    <location>
        <begin position="56"/>
        <end position="77"/>
    </location>
</feature>
<dbReference type="AlphaFoldDB" id="A0A1I6Q2W6"/>
<dbReference type="PIRSF" id="PIRSF038931">
    <property type="entry name" value="GerQ"/>
    <property type="match status" value="1"/>
</dbReference>
<sequence length="165" mass="19483">MSEEMRQQMPSPFMPGMKQPMPFQPAPWQDPQMPSGQWQGGGWQSQPQPQSWSQPQPWPWPQPTPPQPSWPTFPQWPQPDGQLRIEESYIENILRLNRGKVATVYMTFENNDRWNAKVFKGVIEAAGRDHIILSDVETDMRYLLLTIYLDYITFDEEINYEYPIR</sequence>
<feature type="compositionally biased region" description="Low complexity" evidence="1">
    <location>
        <begin position="44"/>
        <end position="55"/>
    </location>
</feature>
<dbReference type="NCBIfam" id="TIGR02728">
    <property type="entry name" value="spore_gerQ"/>
    <property type="match status" value="1"/>
</dbReference>
<dbReference type="RefSeq" id="WP_177220614.1">
    <property type="nucleotide sequence ID" value="NZ_BJWJ01000002.1"/>
</dbReference>
<name>A0A1I6Q2W6_9BACI</name>
<reference evidence="2 5" key="2">
    <citation type="submission" date="2019-07" db="EMBL/GenBank/DDBJ databases">
        <title>Whole genome shotgun sequence of Halolactibacillus miurensis NBRC 100873.</title>
        <authorList>
            <person name="Hosoyama A."/>
            <person name="Uohara A."/>
            <person name="Ohji S."/>
            <person name="Ichikawa N."/>
        </authorList>
    </citation>
    <scope>NUCLEOTIDE SEQUENCE [LARGE SCALE GENOMIC DNA]</scope>
    <source>
        <strain evidence="2 5">NBRC 100873</strain>
    </source>
</reference>
<evidence type="ECO:0000313" key="5">
    <source>
        <dbReference type="Proteomes" id="UP000321773"/>
    </source>
</evidence>
<dbReference type="EMBL" id="FPAI01000003">
    <property type="protein sequence ID" value="SFS46849.1"/>
    <property type="molecule type" value="Genomic_DNA"/>
</dbReference>
<dbReference type="EMBL" id="BJWJ01000002">
    <property type="protein sequence ID" value="GEM03322.1"/>
    <property type="molecule type" value="Genomic_DNA"/>
</dbReference>
<evidence type="ECO:0000313" key="2">
    <source>
        <dbReference type="EMBL" id="GEM03322.1"/>
    </source>
</evidence>
<dbReference type="STRING" id="306541.SAMN05421668_10362"/>
<evidence type="ECO:0000313" key="3">
    <source>
        <dbReference type="EMBL" id="SFS46849.1"/>
    </source>
</evidence>
<dbReference type="Proteomes" id="UP000321773">
    <property type="component" value="Unassembled WGS sequence"/>
</dbReference>
<accession>A0A1I6Q2W6</accession>
<gene>
    <name evidence="2" type="ORF">HMI01_03100</name>
    <name evidence="3" type="ORF">SAMN05421668_10362</name>
</gene>